<gene>
    <name evidence="1" type="ordered locus">LRC_01010</name>
</gene>
<evidence type="ECO:0000313" key="2">
    <source>
        <dbReference type="Proteomes" id="UP000001279"/>
    </source>
</evidence>
<proteinExistence type="predicted"/>
<dbReference type="Proteomes" id="UP000001279">
    <property type="component" value="Chromosome"/>
</dbReference>
<keyword evidence="2" id="KW-1185">Reference proteome</keyword>
<sequence>MIYIVANANCVSGGPELLHQFCYHLNKIGKDAKMAYYEKFSFPTMKTGANLSKTYNRYNCQKVDKIIDSKENTIVLSEGELWFLPRFKNAKVVIWWLSVDNYYKSMETKYAKLYAPLGMKRKKYNPFDNKYIHCVQSEYARLFLFNKGIKKDNIYSLSDYLSSEFISGTINESSKPKKNIVLYNPKKGIDFTKKIINNAKGIDFLPLENMTHKEMMNVMTSSKVYIDFGNHPGKDRIPREAAVCGCCVITNKEGSAGNDKDVPIPNEFKYDMFGKNIPKIIDRITDCLNNYELNRTLFDEYRDSIRRQEDIFVDEVRKIASVL</sequence>
<dbReference type="GeneID" id="45175020"/>
<dbReference type="eggNOG" id="COG0438">
    <property type="taxonomic scope" value="Bacteria"/>
</dbReference>
<dbReference type="STRING" id="1069534.LRC_01010"/>
<organism evidence="1 2">
    <name type="scientific">Ligilactobacillus ruminis (strain ATCC 27782 / RF3)</name>
    <name type="common">Lactobacillus ruminis</name>
    <dbReference type="NCBI Taxonomy" id="1069534"/>
    <lineage>
        <taxon>Bacteria</taxon>
        <taxon>Bacillati</taxon>
        <taxon>Bacillota</taxon>
        <taxon>Bacilli</taxon>
        <taxon>Lactobacillales</taxon>
        <taxon>Lactobacillaceae</taxon>
        <taxon>Ligilactobacillus</taxon>
    </lineage>
</organism>
<dbReference type="EMBL" id="CP003032">
    <property type="protein sequence ID" value="AEN77434.1"/>
    <property type="molecule type" value="Genomic_DNA"/>
</dbReference>
<protein>
    <recommendedName>
        <fullName evidence="3">Glycosyltransferase family 1 protein</fullName>
    </recommendedName>
</protein>
<dbReference type="HOGENOM" id="CLU_846475_0_0_9"/>
<dbReference type="PATRIC" id="fig|1069534.5.peg.118"/>
<accession>G2SQ08</accession>
<dbReference type="AlphaFoldDB" id="G2SQ08"/>
<dbReference type="RefSeq" id="WP_014072718.1">
    <property type="nucleotide sequence ID" value="NC_015975.1"/>
</dbReference>
<dbReference type="KEGG" id="lrm:LRC_01010"/>
<evidence type="ECO:0000313" key="1">
    <source>
        <dbReference type="EMBL" id="AEN77434.1"/>
    </source>
</evidence>
<name>G2SQ08_LIGR2</name>
<reference evidence="1 2" key="1">
    <citation type="journal article" date="2011" name="Microb. Cell Fact.">
        <title>Genome sequences and comparative genomics of two Lactobacillus ruminis strains from the bovine and human intestinal tracts.</title>
        <authorList>
            <person name="Forde B.M."/>
            <person name="Neville B.A."/>
            <person name="O'Donnell M.M."/>
            <person name="Riboulet-Bisson E."/>
            <person name="Claesson M.J."/>
            <person name="Coghlan A."/>
            <person name="Ross R.P."/>
            <person name="O'Toole P.W."/>
        </authorList>
    </citation>
    <scope>NUCLEOTIDE SEQUENCE [LARGE SCALE GENOMIC DNA]</scope>
    <source>
        <strain evidence="2">ATCC 27782 / RF3</strain>
    </source>
</reference>
<evidence type="ECO:0008006" key="3">
    <source>
        <dbReference type="Google" id="ProtNLM"/>
    </source>
</evidence>